<dbReference type="EMBL" id="MT142880">
    <property type="protein sequence ID" value="QJA89946.1"/>
    <property type="molecule type" value="Genomic_DNA"/>
</dbReference>
<evidence type="ECO:0000313" key="2">
    <source>
        <dbReference type="EMBL" id="QJA89946.1"/>
    </source>
</evidence>
<reference evidence="2" key="1">
    <citation type="submission" date="2020-03" db="EMBL/GenBank/DDBJ databases">
        <title>The deep terrestrial virosphere.</title>
        <authorList>
            <person name="Holmfeldt K."/>
            <person name="Nilsson E."/>
            <person name="Simone D."/>
            <person name="Lopez-Fernandez M."/>
            <person name="Wu X."/>
            <person name="de Brujin I."/>
            <person name="Lundin D."/>
            <person name="Andersson A."/>
            <person name="Bertilsson S."/>
            <person name="Dopson M."/>
        </authorList>
    </citation>
    <scope>NUCLEOTIDE SEQUENCE</scope>
    <source>
        <strain evidence="1">MM415A01563</strain>
        <strain evidence="2">MM415B02467</strain>
    </source>
</reference>
<name>A0A6M3L5F9_9ZZZZ</name>
<sequence>MLSERRIYGNKERFFCKAWHRGIDNPDLAGFNCEAKSPKFEFGKFAEPAVAVGI</sequence>
<dbReference type="EMBL" id="MT142210">
    <property type="protein sequence ID" value="QJA76191.1"/>
    <property type="molecule type" value="Genomic_DNA"/>
</dbReference>
<accession>A0A6M3L5F9</accession>
<dbReference type="AlphaFoldDB" id="A0A6M3L5F9"/>
<gene>
    <name evidence="1" type="ORF">MM415A01563_0009</name>
    <name evidence="2" type="ORF">MM415B02467_0008</name>
</gene>
<proteinExistence type="predicted"/>
<evidence type="ECO:0000313" key="1">
    <source>
        <dbReference type="EMBL" id="QJA76191.1"/>
    </source>
</evidence>
<protein>
    <submittedName>
        <fullName evidence="2">Uncharacterized protein</fullName>
    </submittedName>
</protein>
<organism evidence="2">
    <name type="scientific">viral metagenome</name>
    <dbReference type="NCBI Taxonomy" id="1070528"/>
    <lineage>
        <taxon>unclassified sequences</taxon>
        <taxon>metagenomes</taxon>
        <taxon>organismal metagenomes</taxon>
    </lineage>
</organism>